<dbReference type="GO" id="GO:0022857">
    <property type="term" value="F:transmembrane transporter activity"/>
    <property type="evidence" value="ECO:0007669"/>
    <property type="project" value="InterPro"/>
</dbReference>
<dbReference type="InterPro" id="IPR027197">
    <property type="entry name" value="SLC43A3"/>
</dbReference>
<name>A0A6F9DS55_9ASCI</name>
<dbReference type="Gene3D" id="1.20.1250.20">
    <property type="entry name" value="MFS general substrate transporter like domains"/>
    <property type="match status" value="1"/>
</dbReference>
<feature type="transmembrane region" description="Helical" evidence="1">
    <location>
        <begin position="156"/>
        <end position="176"/>
    </location>
</feature>
<evidence type="ECO:0000313" key="2">
    <source>
        <dbReference type="EMBL" id="CAB3266282.1"/>
    </source>
</evidence>
<protein>
    <submittedName>
        <fullName evidence="2">Solute carrier family 43 member 3-like</fullName>
    </submittedName>
</protein>
<keyword evidence="1" id="KW-1133">Transmembrane helix</keyword>
<proteinExistence type="evidence at transcript level"/>
<feature type="transmembrane region" description="Helical" evidence="1">
    <location>
        <begin position="124"/>
        <end position="144"/>
    </location>
</feature>
<keyword evidence="1" id="KW-0472">Membrane</keyword>
<accession>A0A6F9DS55</accession>
<organism evidence="2">
    <name type="scientific">Phallusia mammillata</name>
    <dbReference type="NCBI Taxonomy" id="59560"/>
    <lineage>
        <taxon>Eukaryota</taxon>
        <taxon>Metazoa</taxon>
        <taxon>Chordata</taxon>
        <taxon>Tunicata</taxon>
        <taxon>Ascidiacea</taxon>
        <taxon>Phlebobranchia</taxon>
        <taxon>Ascidiidae</taxon>
        <taxon>Phallusia</taxon>
    </lineage>
</organism>
<feature type="transmembrane region" description="Helical" evidence="1">
    <location>
        <begin position="459"/>
        <end position="479"/>
    </location>
</feature>
<evidence type="ECO:0000256" key="1">
    <source>
        <dbReference type="SAM" id="Phobius"/>
    </source>
</evidence>
<feature type="transmembrane region" description="Helical" evidence="1">
    <location>
        <begin position="400"/>
        <end position="422"/>
    </location>
</feature>
<gene>
    <name evidence="2" type="primary">Slc43a3-001</name>
</gene>
<dbReference type="PANTHER" id="PTHR20765:SF1">
    <property type="entry name" value="EQUILIBRATIVE NUCLEOBASE TRANSPORTER 1"/>
    <property type="match status" value="1"/>
</dbReference>
<feature type="transmembrane region" description="Helical" evidence="1">
    <location>
        <begin position="434"/>
        <end position="453"/>
    </location>
</feature>
<dbReference type="AlphaFoldDB" id="A0A6F9DS55"/>
<dbReference type="SUPFAM" id="SSF103473">
    <property type="entry name" value="MFS general substrate transporter"/>
    <property type="match status" value="1"/>
</dbReference>
<sequence length="498" mass="55687">MKVLYALSIATGVLETLFFGGVVFGWPSMQYVLTREGYFSEFCDNTSSSTSSNNASDNAFRTCTEVESSFNLIFQISVFMFNISTFPMGYIQDKFGSWASRTIACLFNTIGYVLLSVMDAQSSWILYPAMIMISIAGIHFLIINTQLGNLSTPFRSVFVTLINVMFSESVITFLLLKIAYDRGARVQTFFYVMIGVSLLSWVRTFMLMPKTSIPFPLPDKSFKFGIYDLIALHKKSKTEPVENPTVFVNNIALSELKVEDKIKEKVPATKEIQEPQNQQTSVKKSFKDCVCSKLYWSNFAFYALGYIQFLFFLGTVITWLKNIGHADNEISFLTEVFGYILLGVCIVGPLNGTVADAVRKYYRGKIDDERLITLRGLLAQVIITSTLRILLAITTLAGQVYASMVLVTVFRGFLFGTAFNFIAQAFPPKHFGKLIGLTQALIGVFILLQYALFKIAADYSNGFLGVNVALLVTAVAGLFHPILVYRMAYPACCTSERE</sequence>
<keyword evidence="1" id="KW-0812">Transmembrane</keyword>
<dbReference type="InterPro" id="IPR036259">
    <property type="entry name" value="MFS_trans_sf"/>
</dbReference>
<feature type="transmembrane region" description="Helical" evidence="1">
    <location>
        <begin position="299"/>
        <end position="320"/>
    </location>
</feature>
<dbReference type="Pfam" id="PF07690">
    <property type="entry name" value="MFS_1"/>
    <property type="match status" value="1"/>
</dbReference>
<feature type="transmembrane region" description="Helical" evidence="1">
    <location>
        <begin position="98"/>
        <end position="118"/>
    </location>
</feature>
<feature type="transmembrane region" description="Helical" evidence="1">
    <location>
        <begin position="332"/>
        <end position="351"/>
    </location>
</feature>
<dbReference type="PANTHER" id="PTHR20765">
    <property type="entry name" value="SOLUTE CARRIER FAMILY 43 MEMBER 3-RELATED"/>
    <property type="match status" value="1"/>
</dbReference>
<feature type="transmembrane region" description="Helical" evidence="1">
    <location>
        <begin position="372"/>
        <end position="394"/>
    </location>
</feature>
<dbReference type="InterPro" id="IPR011701">
    <property type="entry name" value="MFS"/>
</dbReference>
<dbReference type="EMBL" id="LR790420">
    <property type="protein sequence ID" value="CAB3266282.1"/>
    <property type="molecule type" value="mRNA"/>
</dbReference>
<reference evidence="2" key="1">
    <citation type="submission" date="2020-04" db="EMBL/GenBank/DDBJ databases">
        <authorList>
            <person name="Neveu A P."/>
        </authorList>
    </citation>
    <scope>NUCLEOTIDE SEQUENCE</scope>
    <source>
        <tissue evidence="2">Whole embryo</tissue>
    </source>
</reference>
<feature type="transmembrane region" description="Helical" evidence="1">
    <location>
        <begin position="72"/>
        <end position="91"/>
    </location>
</feature>